<dbReference type="GO" id="GO:0016706">
    <property type="term" value="F:2-oxoglutarate-dependent dioxygenase activity"/>
    <property type="evidence" value="ECO:0007669"/>
    <property type="project" value="UniProtKB-ARBA"/>
</dbReference>
<protein>
    <recommendedName>
        <fullName evidence="4">Phytanoyl-CoA dioxygenase</fullName>
    </recommendedName>
</protein>
<reference evidence="2 3" key="1">
    <citation type="submission" date="2018-06" db="EMBL/GenBank/DDBJ databases">
        <title>Draft Genome Sequence of a Novel Marine Bacterium Related to the Verrucomicrobia.</title>
        <authorList>
            <person name="Vosseberg J."/>
            <person name="Martijn J."/>
            <person name="Ettema T.J.G."/>
        </authorList>
    </citation>
    <scope>NUCLEOTIDE SEQUENCE [LARGE SCALE GENOMIC DNA]</scope>
    <source>
        <strain evidence="2">TARA_B100001123</strain>
    </source>
</reference>
<dbReference type="PANTHER" id="PTHR20883">
    <property type="entry name" value="PHYTANOYL-COA DIOXYGENASE DOMAIN CONTAINING 1"/>
    <property type="match status" value="1"/>
</dbReference>
<evidence type="ECO:0000313" key="3">
    <source>
        <dbReference type="Proteomes" id="UP000247465"/>
    </source>
</evidence>
<comment type="cofactor">
    <cofactor evidence="1">
        <name>Fe(2+)</name>
        <dbReference type="ChEBI" id="CHEBI:29033"/>
    </cofactor>
</comment>
<dbReference type="Gene3D" id="2.60.120.620">
    <property type="entry name" value="q2cbj1_9rhob like domain"/>
    <property type="match status" value="1"/>
</dbReference>
<dbReference type="Pfam" id="PF05721">
    <property type="entry name" value="PhyH"/>
    <property type="match status" value="1"/>
</dbReference>
<dbReference type="PANTHER" id="PTHR20883:SF48">
    <property type="entry name" value="ECTOINE DIOXYGENASE"/>
    <property type="match status" value="1"/>
</dbReference>
<dbReference type="EMBL" id="CP029803">
    <property type="protein sequence ID" value="AWT60054.1"/>
    <property type="molecule type" value="Genomic_DNA"/>
</dbReference>
<sequence length="285" mass="33055">MDSRNWIHNCATKAQLEQFEEQGYLIVEDALTPDLLSQINKAVDRIWSKERKAQNLATDQLLAKFRTIVEDDIFLELLDNPKTFPLLWDILGWNIQLYISHLIVYPPEQRNREIKPGHWHQDGGRPVCEMERPQPRLSLKVSYWLSDVDTPENGAMTIIPRSHKSDTKPEACDTGIGTLPICVKAGTAVLFDRRMWHRRGINTSDVTRRVLFFGYSYRWLRGLDYNNLSMQILSKCDPIRRQLLGDGVDVKGWWQPTEEDVPLKGWLEKHRGKEYVASLDKASRG</sequence>
<accession>A0A2Z4AI83</accession>
<gene>
    <name evidence="2" type="ORF">DF168_01253</name>
</gene>
<dbReference type="InterPro" id="IPR008775">
    <property type="entry name" value="Phytyl_CoA_dOase-like"/>
</dbReference>
<dbReference type="KEGG" id="mtar:DF168_01253"/>
<dbReference type="AlphaFoldDB" id="A0A2Z4AI83"/>
<evidence type="ECO:0000313" key="2">
    <source>
        <dbReference type="EMBL" id="AWT60054.1"/>
    </source>
</evidence>
<dbReference type="GO" id="GO:0005506">
    <property type="term" value="F:iron ion binding"/>
    <property type="evidence" value="ECO:0007669"/>
    <property type="project" value="UniProtKB-ARBA"/>
</dbReference>
<dbReference type="SUPFAM" id="SSF51197">
    <property type="entry name" value="Clavaminate synthase-like"/>
    <property type="match status" value="1"/>
</dbReference>
<proteinExistence type="predicted"/>
<dbReference type="Proteomes" id="UP000247465">
    <property type="component" value="Chromosome"/>
</dbReference>
<evidence type="ECO:0008006" key="4">
    <source>
        <dbReference type="Google" id="ProtNLM"/>
    </source>
</evidence>
<name>A0A2Z4AI83_9BACT</name>
<evidence type="ECO:0000256" key="1">
    <source>
        <dbReference type="ARBA" id="ARBA00001954"/>
    </source>
</evidence>
<organism evidence="2 3">
    <name type="scientific">Candidatus Moanibacter tarae</name>
    <dbReference type="NCBI Taxonomy" id="2200854"/>
    <lineage>
        <taxon>Bacteria</taxon>
        <taxon>Pseudomonadati</taxon>
        <taxon>Verrucomicrobiota</taxon>
        <taxon>Opitutia</taxon>
        <taxon>Puniceicoccales</taxon>
        <taxon>Puniceicoccales incertae sedis</taxon>
        <taxon>Candidatus Moanibacter</taxon>
    </lineage>
</organism>